<dbReference type="AlphaFoldDB" id="A0A3B0VZK2"/>
<sequence>MRYFRKMIEHFVPVTDGEWDNVIKIFKKVQVRKGTIIHRSGEILSDIWFIKSGLARSYFTDINGRDFTWQLYFRGKSKHGLNHFMDDSVSFYEQTASMLNFEILEDSVFYVASLSDLDKFISQDKKWEHLARIWLHDTYFAATYKRVISLMSETVVEKYERLLEEYPSIFEHVKSYHIASYLGIAPQTLSKLKNESR</sequence>
<accession>A0A3B0VZK2</accession>
<dbReference type="InterPro" id="IPR018490">
    <property type="entry name" value="cNMP-bd_dom_sf"/>
</dbReference>
<proteinExistence type="predicted"/>
<gene>
    <name evidence="1" type="ORF">MNBD_GAMMA03-1315</name>
</gene>
<dbReference type="EMBL" id="UOFC01000208">
    <property type="protein sequence ID" value="VAW48471.1"/>
    <property type="molecule type" value="Genomic_DNA"/>
</dbReference>
<dbReference type="Gene3D" id="2.60.120.10">
    <property type="entry name" value="Jelly Rolls"/>
    <property type="match status" value="1"/>
</dbReference>
<organism evidence="1">
    <name type="scientific">hydrothermal vent metagenome</name>
    <dbReference type="NCBI Taxonomy" id="652676"/>
    <lineage>
        <taxon>unclassified sequences</taxon>
        <taxon>metagenomes</taxon>
        <taxon>ecological metagenomes</taxon>
    </lineage>
</organism>
<name>A0A3B0VZK2_9ZZZZ</name>
<dbReference type="SUPFAM" id="SSF51206">
    <property type="entry name" value="cAMP-binding domain-like"/>
    <property type="match status" value="1"/>
</dbReference>
<evidence type="ECO:0000313" key="1">
    <source>
        <dbReference type="EMBL" id="VAW48471.1"/>
    </source>
</evidence>
<protein>
    <submittedName>
        <fullName evidence="1">cAMP-binding proteins - catabolite gene activator and regulatory subunit of cAMP-dependent protein kinases</fullName>
    </submittedName>
</protein>
<reference evidence="1" key="1">
    <citation type="submission" date="2018-06" db="EMBL/GenBank/DDBJ databases">
        <authorList>
            <person name="Zhirakovskaya E."/>
        </authorList>
    </citation>
    <scope>NUCLEOTIDE SEQUENCE</scope>
</reference>
<dbReference type="InterPro" id="IPR014710">
    <property type="entry name" value="RmlC-like_jellyroll"/>
</dbReference>